<reference evidence="2" key="1">
    <citation type="submission" date="2023-02" db="EMBL/GenBank/DDBJ databases">
        <title>Genome of toxic invasive species Heracleum sosnowskyi carries increased number of genes despite the absence of recent whole-genome duplications.</title>
        <authorList>
            <person name="Schelkunov M."/>
            <person name="Shtratnikova V."/>
            <person name="Makarenko M."/>
            <person name="Klepikova A."/>
            <person name="Omelchenko D."/>
            <person name="Novikova G."/>
            <person name="Obukhova E."/>
            <person name="Bogdanov V."/>
            <person name="Penin A."/>
            <person name="Logacheva M."/>
        </authorList>
    </citation>
    <scope>NUCLEOTIDE SEQUENCE</scope>
    <source>
        <strain evidence="2">Hsosn_3</strain>
        <tissue evidence="2">Leaf</tissue>
    </source>
</reference>
<gene>
    <name evidence="2" type="ORF">POM88_027077</name>
</gene>
<evidence type="ECO:0000256" key="1">
    <source>
        <dbReference type="SAM" id="Phobius"/>
    </source>
</evidence>
<protein>
    <submittedName>
        <fullName evidence="2">Uncharacterized protein</fullName>
    </submittedName>
</protein>
<organism evidence="2 3">
    <name type="scientific">Heracleum sosnowskyi</name>
    <dbReference type="NCBI Taxonomy" id="360622"/>
    <lineage>
        <taxon>Eukaryota</taxon>
        <taxon>Viridiplantae</taxon>
        <taxon>Streptophyta</taxon>
        <taxon>Embryophyta</taxon>
        <taxon>Tracheophyta</taxon>
        <taxon>Spermatophyta</taxon>
        <taxon>Magnoliopsida</taxon>
        <taxon>eudicotyledons</taxon>
        <taxon>Gunneridae</taxon>
        <taxon>Pentapetalae</taxon>
        <taxon>asterids</taxon>
        <taxon>campanulids</taxon>
        <taxon>Apiales</taxon>
        <taxon>Apiaceae</taxon>
        <taxon>Apioideae</taxon>
        <taxon>apioid superclade</taxon>
        <taxon>Tordylieae</taxon>
        <taxon>Tordyliinae</taxon>
        <taxon>Heracleum</taxon>
    </lineage>
</organism>
<dbReference type="EMBL" id="JAUIZM010000006">
    <property type="protein sequence ID" value="KAK1380333.1"/>
    <property type="molecule type" value="Genomic_DNA"/>
</dbReference>
<keyword evidence="3" id="KW-1185">Reference proteome</keyword>
<feature type="transmembrane region" description="Helical" evidence="1">
    <location>
        <begin position="41"/>
        <end position="66"/>
    </location>
</feature>
<keyword evidence="1" id="KW-1133">Transmembrane helix</keyword>
<evidence type="ECO:0000313" key="2">
    <source>
        <dbReference type="EMBL" id="KAK1380333.1"/>
    </source>
</evidence>
<comment type="caution">
    <text evidence="2">The sequence shown here is derived from an EMBL/GenBank/DDBJ whole genome shotgun (WGS) entry which is preliminary data.</text>
</comment>
<name>A0AAD8I7T1_9APIA</name>
<accession>A0AAD8I7T1</accession>
<keyword evidence="1" id="KW-0812">Transmembrane</keyword>
<reference evidence="2" key="2">
    <citation type="submission" date="2023-05" db="EMBL/GenBank/DDBJ databases">
        <authorList>
            <person name="Schelkunov M.I."/>
        </authorList>
    </citation>
    <scope>NUCLEOTIDE SEQUENCE</scope>
    <source>
        <strain evidence="2">Hsosn_3</strain>
        <tissue evidence="2">Leaf</tissue>
    </source>
</reference>
<sequence length="173" mass="20045">MHFNIDLRFVLPVLINLIKYISGQANQVSSWDYFITPDQNGWLYITLAFVLLVFAISIKLTISITVSAQPIMLRFGDFDLSVPLVFLMIASVLFPPQILFYTYLICTCIWISPFPSRVFKNIMNWLQQIPVFIITTTQLQSDDLQAPVYQYFEVDHDQENDENIEINVIFGHA</sequence>
<dbReference type="Proteomes" id="UP001237642">
    <property type="component" value="Unassembled WGS sequence"/>
</dbReference>
<evidence type="ECO:0000313" key="3">
    <source>
        <dbReference type="Proteomes" id="UP001237642"/>
    </source>
</evidence>
<keyword evidence="1" id="KW-0472">Membrane</keyword>
<proteinExistence type="predicted"/>
<dbReference type="AlphaFoldDB" id="A0AAD8I7T1"/>